<protein>
    <submittedName>
        <fullName evidence="2 3">Large ribosomal RNA subunit accumulation protein YCED homolog 1, chloroplastic-like</fullName>
    </submittedName>
</protein>
<dbReference type="KEGG" id="cmos:111460639"/>
<name>A0A6J1H6G2_CUCMO</name>
<accession>A0A6J1H6G2</accession>
<dbReference type="Pfam" id="PF02620">
    <property type="entry name" value="YceD"/>
    <property type="match status" value="1"/>
</dbReference>
<sequence>MSAVFPTSAVVSNGFIKIGCLKSKGIAYSNSNFRFVACKIPGTSMKNIHPSLGDSCIKLKSTSLKCVKPTDESFFEDNTIITDWEDQEGEIEEMSSPWEGAIIYKRNSSVSHLEYCTTLERLGLEKLSTDVSKSRASEMGLYVTKAVKDYPFGTPVQISVDVTRKEKKLRLDGIVKTVITLNCYRCCEPAAECVFSNFSILLSQDPLDEPEVINVGVINGQDMFKTYDGYGDEDDEESIDLDDQLYFPLGEKEIDISKNIRDLLHLEITLNAICDSGCKGMCLKCGINLNTGSCNCSKQDVKKNDFGPLGNLKRQMQKNS</sequence>
<proteinExistence type="predicted"/>
<dbReference type="Proteomes" id="UP000504609">
    <property type="component" value="Unplaced"/>
</dbReference>
<dbReference type="RefSeq" id="XP_022933174.1">
    <property type="nucleotide sequence ID" value="XM_023077406.1"/>
</dbReference>
<organism evidence="1 3">
    <name type="scientific">Cucurbita moschata</name>
    <name type="common">Winter crookneck squash</name>
    <name type="synonym">Cucurbita pepo var. moschata</name>
    <dbReference type="NCBI Taxonomy" id="3662"/>
    <lineage>
        <taxon>Eukaryota</taxon>
        <taxon>Viridiplantae</taxon>
        <taxon>Streptophyta</taxon>
        <taxon>Embryophyta</taxon>
        <taxon>Tracheophyta</taxon>
        <taxon>Spermatophyta</taxon>
        <taxon>Magnoliopsida</taxon>
        <taxon>eudicotyledons</taxon>
        <taxon>Gunneridae</taxon>
        <taxon>Pentapetalae</taxon>
        <taxon>rosids</taxon>
        <taxon>fabids</taxon>
        <taxon>Cucurbitales</taxon>
        <taxon>Cucurbitaceae</taxon>
        <taxon>Cucurbiteae</taxon>
        <taxon>Cucurbita</taxon>
    </lineage>
</organism>
<dbReference type="PANTHER" id="PTHR34374">
    <property type="entry name" value="LARGE RIBOSOMAL RNA SUBUNIT ACCUMULATION PROTEIN YCED HOMOLOG 1, CHLOROPLASTIC"/>
    <property type="match status" value="1"/>
</dbReference>
<dbReference type="AlphaFoldDB" id="A0A6J1H6G2"/>
<dbReference type="InterPro" id="IPR003772">
    <property type="entry name" value="YceD"/>
</dbReference>
<evidence type="ECO:0000313" key="3">
    <source>
        <dbReference type="RefSeq" id="XP_022959613.1"/>
    </source>
</evidence>
<keyword evidence="1" id="KW-1185">Reference proteome</keyword>
<evidence type="ECO:0000313" key="1">
    <source>
        <dbReference type="Proteomes" id="UP000504609"/>
    </source>
</evidence>
<reference evidence="2 3" key="1">
    <citation type="submission" date="2025-04" db="UniProtKB">
        <authorList>
            <consortium name="RefSeq"/>
        </authorList>
    </citation>
    <scope>IDENTIFICATION</scope>
    <source>
        <tissue evidence="2 3">Young leaves</tissue>
    </source>
</reference>
<gene>
    <name evidence="3" type="primary">LOC111460639</name>
    <name evidence="2" type="synonym">LOC111440033</name>
</gene>
<dbReference type="PANTHER" id="PTHR34374:SF1">
    <property type="entry name" value="LARGE RIBOSOMAL RNA SUBUNIT ACCUMULATION PROTEIN YCED HOMOLOG 1, CHLOROPLASTIC"/>
    <property type="match status" value="1"/>
</dbReference>
<dbReference type="KEGG" id="cmos:111440033"/>
<dbReference type="GeneID" id="111460639"/>
<dbReference type="RefSeq" id="XP_022959613.1">
    <property type="nucleotide sequence ID" value="XM_023103845.1"/>
</dbReference>
<evidence type="ECO:0000313" key="2">
    <source>
        <dbReference type="RefSeq" id="XP_022933174.1"/>
    </source>
</evidence>